<accession>A0ABZ0RMP2</accession>
<organism evidence="5 6">
    <name type="scientific">Coraliomargarita algicola</name>
    <dbReference type="NCBI Taxonomy" id="3092156"/>
    <lineage>
        <taxon>Bacteria</taxon>
        <taxon>Pseudomonadati</taxon>
        <taxon>Verrucomicrobiota</taxon>
        <taxon>Opitutia</taxon>
        <taxon>Puniceicoccales</taxon>
        <taxon>Coraliomargaritaceae</taxon>
        <taxon>Coraliomargarita</taxon>
    </lineage>
</organism>
<protein>
    <submittedName>
        <fullName evidence="5">GntR family transcriptional regulator</fullName>
    </submittedName>
</protein>
<dbReference type="Proteomes" id="UP001324993">
    <property type="component" value="Chromosome"/>
</dbReference>
<evidence type="ECO:0000259" key="4">
    <source>
        <dbReference type="PROSITE" id="PS50949"/>
    </source>
</evidence>
<reference evidence="5 6" key="1">
    <citation type="submission" date="2023-11" db="EMBL/GenBank/DDBJ databases">
        <title>Coraliomargarita sp. nov., isolated from marine algae.</title>
        <authorList>
            <person name="Lee J.K."/>
            <person name="Baek J.H."/>
            <person name="Kim J.M."/>
            <person name="Choi D.G."/>
            <person name="Jeon C.O."/>
        </authorList>
    </citation>
    <scope>NUCLEOTIDE SEQUENCE [LARGE SCALE GENOMIC DNA]</scope>
    <source>
        <strain evidence="5 6">J2-16</strain>
    </source>
</reference>
<dbReference type="SUPFAM" id="SSF53822">
    <property type="entry name" value="Periplasmic binding protein-like I"/>
    <property type="match status" value="1"/>
</dbReference>
<name>A0ABZ0RMP2_9BACT</name>
<evidence type="ECO:0000313" key="6">
    <source>
        <dbReference type="Proteomes" id="UP001324993"/>
    </source>
</evidence>
<dbReference type="RefSeq" id="WP_319833634.1">
    <property type="nucleotide sequence ID" value="NZ_CP138858.1"/>
</dbReference>
<keyword evidence="1" id="KW-0805">Transcription regulation</keyword>
<keyword evidence="6" id="KW-1185">Reference proteome</keyword>
<dbReference type="PROSITE" id="PS50949">
    <property type="entry name" value="HTH_GNTR"/>
    <property type="match status" value="1"/>
</dbReference>
<sequence>MPSPHSSAPQAKASRKQTQIVEQIAIMAREYGAGMKLPTIVELSKMFGVTVSTIDRSLGRLEEMGLIRRKRGSGIYVSSRIDQKRIGLVFGRNIFGAGSSPFYRLLMQACEQRALRHNEAFSFYLNTPLLGRDEDDYIHQDLEDALSSGRLDGIIAANIRNPKQDRLLRSYGVPMVVLSQSTSGYGLIDLDMEDFMEQSFRAMEARGARSVGLLGTLPLHQEVFERVARAKGVVINPDWVQCLPGPDFVSPDRYEAEGRAMMLSLYEKNAGRLPEALIIKDDMLARGVCAEMEHLGAAVGKDVKIVSQSNKGSDTLYDWANRLNLIEYDSQEIVEVMFSELEALMEEPDEPRPPAIVRGHLK</sequence>
<dbReference type="InterPro" id="IPR028082">
    <property type="entry name" value="Peripla_BP_I"/>
</dbReference>
<dbReference type="CDD" id="cd07377">
    <property type="entry name" value="WHTH_GntR"/>
    <property type="match status" value="1"/>
</dbReference>
<keyword evidence="3" id="KW-0804">Transcription</keyword>
<dbReference type="PANTHER" id="PTHR30146:SF109">
    <property type="entry name" value="HTH-TYPE TRANSCRIPTIONAL REGULATOR GALS"/>
    <property type="match status" value="1"/>
</dbReference>
<dbReference type="Pfam" id="PF00392">
    <property type="entry name" value="GntR"/>
    <property type="match status" value="1"/>
</dbReference>
<keyword evidence="2" id="KW-0238">DNA-binding</keyword>
<dbReference type="InterPro" id="IPR046335">
    <property type="entry name" value="LacI/GalR-like_sensor"/>
</dbReference>
<evidence type="ECO:0000313" key="5">
    <source>
        <dbReference type="EMBL" id="WPJ96777.1"/>
    </source>
</evidence>
<dbReference type="PANTHER" id="PTHR30146">
    <property type="entry name" value="LACI-RELATED TRANSCRIPTIONAL REPRESSOR"/>
    <property type="match status" value="1"/>
</dbReference>
<feature type="domain" description="HTH gntR-type" evidence="4">
    <location>
        <begin position="12"/>
        <end position="80"/>
    </location>
</feature>
<gene>
    <name evidence="5" type="ORF">SH580_03535</name>
</gene>
<evidence type="ECO:0000256" key="2">
    <source>
        <dbReference type="ARBA" id="ARBA00023125"/>
    </source>
</evidence>
<dbReference type="Gene3D" id="3.40.50.2300">
    <property type="match status" value="2"/>
</dbReference>
<evidence type="ECO:0000256" key="1">
    <source>
        <dbReference type="ARBA" id="ARBA00023015"/>
    </source>
</evidence>
<dbReference type="Pfam" id="PF13377">
    <property type="entry name" value="Peripla_BP_3"/>
    <property type="match status" value="1"/>
</dbReference>
<proteinExistence type="predicted"/>
<dbReference type="SUPFAM" id="SSF46785">
    <property type="entry name" value="Winged helix' DNA-binding domain"/>
    <property type="match status" value="1"/>
</dbReference>
<dbReference type="InterPro" id="IPR036388">
    <property type="entry name" value="WH-like_DNA-bd_sf"/>
</dbReference>
<dbReference type="InterPro" id="IPR000524">
    <property type="entry name" value="Tscrpt_reg_HTH_GntR"/>
</dbReference>
<dbReference type="Gene3D" id="1.10.10.10">
    <property type="entry name" value="Winged helix-like DNA-binding domain superfamily/Winged helix DNA-binding domain"/>
    <property type="match status" value="1"/>
</dbReference>
<dbReference type="InterPro" id="IPR036390">
    <property type="entry name" value="WH_DNA-bd_sf"/>
</dbReference>
<dbReference type="EMBL" id="CP138858">
    <property type="protein sequence ID" value="WPJ96777.1"/>
    <property type="molecule type" value="Genomic_DNA"/>
</dbReference>
<dbReference type="SMART" id="SM00345">
    <property type="entry name" value="HTH_GNTR"/>
    <property type="match status" value="1"/>
</dbReference>
<evidence type="ECO:0000256" key="3">
    <source>
        <dbReference type="ARBA" id="ARBA00023163"/>
    </source>
</evidence>